<evidence type="ECO:0000313" key="2">
    <source>
        <dbReference type="EMBL" id="MEQ2219676.1"/>
    </source>
</evidence>
<dbReference type="Proteomes" id="UP001434883">
    <property type="component" value="Unassembled WGS sequence"/>
</dbReference>
<dbReference type="EMBL" id="JAHRIN010080421">
    <property type="protein sequence ID" value="MEQ2219676.1"/>
    <property type="molecule type" value="Genomic_DNA"/>
</dbReference>
<gene>
    <name evidence="2" type="ORF">XENOCAPTIV_021800</name>
</gene>
<reference evidence="2 3" key="1">
    <citation type="submission" date="2021-06" db="EMBL/GenBank/DDBJ databases">
        <authorList>
            <person name="Palmer J.M."/>
        </authorList>
    </citation>
    <scope>NUCLEOTIDE SEQUENCE [LARGE SCALE GENOMIC DNA]</scope>
    <source>
        <strain evidence="2 3">XC_2019</strain>
        <tissue evidence="2">Muscle</tissue>
    </source>
</reference>
<feature type="non-terminal residue" evidence="2">
    <location>
        <position position="84"/>
    </location>
</feature>
<protein>
    <submittedName>
        <fullName evidence="2">Uncharacterized protein</fullName>
    </submittedName>
</protein>
<keyword evidence="3" id="KW-1185">Reference proteome</keyword>
<feature type="non-terminal residue" evidence="2">
    <location>
        <position position="1"/>
    </location>
</feature>
<feature type="compositionally biased region" description="Low complexity" evidence="1">
    <location>
        <begin position="58"/>
        <end position="67"/>
    </location>
</feature>
<feature type="region of interest" description="Disordered" evidence="1">
    <location>
        <begin position="58"/>
        <end position="84"/>
    </location>
</feature>
<comment type="caution">
    <text evidence="2">The sequence shown here is derived from an EMBL/GenBank/DDBJ whole genome shotgun (WGS) entry which is preliminary data.</text>
</comment>
<evidence type="ECO:0000313" key="3">
    <source>
        <dbReference type="Proteomes" id="UP001434883"/>
    </source>
</evidence>
<sequence>DHQWSGAAGPQVGHLCEVGEPLSGRGTSQPVLRGPWQAVQGYWRCSVPAHRPAGMPGLSPDLCGLDDGPPDRSHHLPAHPEAQM</sequence>
<feature type="region of interest" description="Disordered" evidence="1">
    <location>
        <begin position="1"/>
        <end position="31"/>
    </location>
</feature>
<name>A0ABV0SGW4_9TELE</name>
<evidence type="ECO:0000256" key="1">
    <source>
        <dbReference type="SAM" id="MobiDB-lite"/>
    </source>
</evidence>
<proteinExistence type="predicted"/>
<organism evidence="2 3">
    <name type="scientific">Xenoophorus captivus</name>
    <dbReference type="NCBI Taxonomy" id="1517983"/>
    <lineage>
        <taxon>Eukaryota</taxon>
        <taxon>Metazoa</taxon>
        <taxon>Chordata</taxon>
        <taxon>Craniata</taxon>
        <taxon>Vertebrata</taxon>
        <taxon>Euteleostomi</taxon>
        <taxon>Actinopterygii</taxon>
        <taxon>Neopterygii</taxon>
        <taxon>Teleostei</taxon>
        <taxon>Neoteleostei</taxon>
        <taxon>Acanthomorphata</taxon>
        <taxon>Ovalentaria</taxon>
        <taxon>Atherinomorphae</taxon>
        <taxon>Cyprinodontiformes</taxon>
        <taxon>Goodeidae</taxon>
        <taxon>Xenoophorus</taxon>
    </lineage>
</organism>
<accession>A0ABV0SGW4</accession>